<proteinExistence type="inferred from homology"/>
<comment type="caution">
    <text evidence="3">The sequence shown here is derived from an EMBL/GenBank/DDBJ whole genome shotgun (WGS) entry which is preliminary data.</text>
</comment>
<dbReference type="Gene3D" id="3.10.510.20">
    <property type="entry name" value="YcgL domain"/>
    <property type="match status" value="1"/>
</dbReference>
<evidence type="ECO:0000313" key="3">
    <source>
        <dbReference type="EMBL" id="RMQ49493.1"/>
    </source>
</evidence>
<protein>
    <recommendedName>
        <fullName evidence="1">YcgL domain-containing protein ALQ04_03414</fullName>
    </recommendedName>
</protein>
<evidence type="ECO:0000259" key="2">
    <source>
        <dbReference type="PROSITE" id="PS51648"/>
    </source>
</evidence>
<dbReference type="PANTHER" id="PTHR38109">
    <property type="entry name" value="PROTEIN YCGL"/>
    <property type="match status" value="1"/>
</dbReference>
<dbReference type="PROSITE" id="PS51648">
    <property type="entry name" value="YCGL"/>
    <property type="match status" value="1"/>
</dbReference>
<name>A0A3M4M7A9_PSECI</name>
<dbReference type="AlphaFoldDB" id="A0A3M4M7A9"/>
<evidence type="ECO:0000256" key="1">
    <source>
        <dbReference type="HAMAP-Rule" id="MF_01866"/>
    </source>
</evidence>
<dbReference type="EMBL" id="RBRE01000016">
    <property type="protein sequence ID" value="RMQ49493.1"/>
    <property type="molecule type" value="Genomic_DNA"/>
</dbReference>
<dbReference type="PANTHER" id="PTHR38109:SF1">
    <property type="entry name" value="PROTEIN YCGL"/>
    <property type="match status" value="1"/>
</dbReference>
<sequence>MATCVARTAADRCRRYPQGPACYRPAIRRGTGHGSRADAAQEDARIAAQERLSRWSLYIARFAAWLASRINGSGAARQPGQCRRTALKRICSIYRSTKKNEMYLYVLKSDVLKRVPVELLAAFGTPHHAFDLVLSPERPLAREDINKVLENLDTQGYHLQMPPAEEEYIQHLPEELLRRNDPV</sequence>
<dbReference type="InterPro" id="IPR027354">
    <property type="entry name" value="YcgL_dom"/>
</dbReference>
<dbReference type="HAMAP" id="MF_01866">
    <property type="entry name" value="UPF0745"/>
    <property type="match status" value="1"/>
</dbReference>
<dbReference type="SUPFAM" id="SSF160191">
    <property type="entry name" value="YcgL-like"/>
    <property type="match status" value="1"/>
</dbReference>
<feature type="domain" description="YcgL" evidence="2">
    <location>
        <begin position="89"/>
        <end position="173"/>
    </location>
</feature>
<reference evidence="3 4" key="1">
    <citation type="submission" date="2018-08" db="EMBL/GenBank/DDBJ databases">
        <title>Recombination of ecologically and evolutionarily significant loci maintains genetic cohesion in the Pseudomonas syringae species complex.</title>
        <authorList>
            <person name="Dillon M."/>
            <person name="Thakur S."/>
            <person name="Almeida R.N.D."/>
            <person name="Weir B.S."/>
            <person name="Guttman D.S."/>
        </authorList>
    </citation>
    <scope>NUCLEOTIDE SEQUENCE [LARGE SCALE GENOMIC DNA]</scope>
    <source>
        <strain evidence="3 4">ICMP 3353</strain>
    </source>
</reference>
<dbReference type="Proteomes" id="UP000277236">
    <property type="component" value="Unassembled WGS sequence"/>
</dbReference>
<evidence type="ECO:0000313" key="4">
    <source>
        <dbReference type="Proteomes" id="UP000277236"/>
    </source>
</evidence>
<dbReference type="Pfam" id="PF05166">
    <property type="entry name" value="YcgL"/>
    <property type="match status" value="1"/>
</dbReference>
<organism evidence="3 4">
    <name type="scientific">Pseudomonas cichorii</name>
    <dbReference type="NCBI Taxonomy" id="36746"/>
    <lineage>
        <taxon>Bacteria</taxon>
        <taxon>Pseudomonadati</taxon>
        <taxon>Pseudomonadota</taxon>
        <taxon>Gammaproteobacteria</taxon>
        <taxon>Pseudomonadales</taxon>
        <taxon>Pseudomonadaceae</taxon>
        <taxon>Pseudomonas</taxon>
    </lineage>
</organism>
<gene>
    <name evidence="3" type="ORF">ALQ04_03414</name>
</gene>
<dbReference type="InterPro" id="IPR038068">
    <property type="entry name" value="YcgL-like_sf"/>
</dbReference>
<accession>A0A3M4M7A9</accession>